<reference evidence="2 5" key="2">
    <citation type="submission" date="2017-05" db="EMBL/GenBank/DDBJ databases">
        <authorList>
            <person name="Lin X.B."/>
            <person name="Stothard P."/>
            <person name="Tasseva G."/>
            <person name="Walter J."/>
        </authorList>
    </citation>
    <scope>NUCLEOTIDE SEQUENCE [LARGE SCALE GENOMIC DNA]</scope>
    <source>
        <strain evidence="2 5">609u</strain>
    </source>
</reference>
<reference evidence="3 4" key="1">
    <citation type="submission" date="2017-04" db="EMBL/GenBank/DDBJ databases">
        <authorList>
            <person name="Afonso C.L."/>
            <person name="Miller P.J."/>
            <person name="Scott M.A."/>
            <person name="Spackman E."/>
            <person name="Goraichik I."/>
            <person name="Dimitrov K.M."/>
            <person name="Suarez D.L."/>
            <person name="Swayne D.E."/>
        </authorList>
    </citation>
    <scope>NUCLEOTIDE SEQUENCE [LARGE SCALE GENOMIC DNA]</scope>
    <source>
        <strain evidence="3 4">609q</strain>
    </source>
</reference>
<proteinExistence type="predicted"/>
<dbReference type="EMBL" id="NGNX01000005">
    <property type="protein sequence ID" value="OYR92999.1"/>
    <property type="molecule type" value="Genomic_DNA"/>
</dbReference>
<keyword evidence="5" id="KW-1185">Reference proteome</keyword>
<keyword evidence="1" id="KW-0472">Membrane</keyword>
<protein>
    <submittedName>
        <fullName evidence="3">Uncharacterized protein</fullName>
    </submittedName>
</protein>
<feature type="transmembrane region" description="Helical" evidence="1">
    <location>
        <begin position="21"/>
        <end position="41"/>
    </location>
</feature>
<dbReference type="RefSeq" id="WP_094495849.1">
    <property type="nucleotide sequence ID" value="NZ_NGNV01000003.1"/>
</dbReference>
<dbReference type="Proteomes" id="UP000216316">
    <property type="component" value="Unassembled WGS sequence"/>
</dbReference>
<evidence type="ECO:0000313" key="4">
    <source>
        <dbReference type="Proteomes" id="UP000215828"/>
    </source>
</evidence>
<accession>A0A256LHS6</accession>
<reference evidence="4 5" key="3">
    <citation type="submission" date="2017-09" db="EMBL/GenBank/DDBJ databases">
        <title>Tripartite evolution among Lactobacillus johnsonii, Lactobacillus taiwanensis, Lactobacillus reuteri and their rodent host.</title>
        <authorList>
            <person name="Wang T."/>
            <person name="Knowles S."/>
            <person name="Cheng C."/>
        </authorList>
    </citation>
    <scope>NUCLEOTIDE SEQUENCE [LARGE SCALE GENOMIC DNA]</scope>
    <source>
        <strain evidence="3 4">609q</strain>
        <strain evidence="2 5">609u</strain>
    </source>
</reference>
<gene>
    <name evidence="2" type="ORF">CBF53_01255</name>
    <name evidence="3" type="ORF">CBF70_02000</name>
</gene>
<keyword evidence="1" id="KW-0812">Transmembrane</keyword>
<sequence>MKKFDHLILGVVEILTVGLRISVRASLFASYFVCVVMLMPPYTDIKVYRWVILLTYILVVNTYIKKSPRFKLDREILKDTFKENKNNK</sequence>
<evidence type="ECO:0000256" key="1">
    <source>
        <dbReference type="SAM" id="Phobius"/>
    </source>
</evidence>
<evidence type="ECO:0000313" key="3">
    <source>
        <dbReference type="EMBL" id="OYR92999.1"/>
    </source>
</evidence>
<comment type="caution">
    <text evidence="3">The sequence shown here is derived from an EMBL/GenBank/DDBJ whole genome shotgun (WGS) entry which is preliminary data.</text>
</comment>
<organism evidence="3 4">
    <name type="scientific">Lactobacillus taiwanensis</name>
    <dbReference type="NCBI Taxonomy" id="508451"/>
    <lineage>
        <taxon>Bacteria</taxon>
        <taxon>Bacillati</taxon>
        <taxon>Bacillota</taxon>
        <taxon>Bacilli</taxon>
        <taxon>Lactobacillales</taxon>
        <taxon>Lactobacillaceae</taxon>
        <taxon>Lactobacillus</taxon>
    </lineage>
</organism>
<dbReference type="AlphaFoldDB" id="A0A256LHS6"/>
<keyword evidence="1" id="KW-1133">Transmembrane helix</keyword>
<feature type="transmembrane region" description="Helical" evidence="1">
    <location>
        <begin position="47"/>
        <end position="64"/>
    </location>
</feature>
<dbReference type="Proteomes" id="UP000215828">
    <property type="component" value="Unassembled WGS sequence"/>
</dbReference>
<name>A0A256LHS6_9LACO</name>
<dbReference type="EMBL" id="NGNV01000003">
    <property type="protein sequence ID" value="OYR88963.1"/>
    <property type="molecule type" value="Genomic_DNA"/>
</dbReference>
<evidence type="ECO:0000313" key="5">
    <source>
        <dbReference type="Proteomes" id="UP000216316"/>
    </source>
</evidence>
<evidence type="ECO:0000313" key="2">
    <source>
        <dbReference type="EMBL" id="OYR88963.1"/>
    </source>
</evidence>